<dbReference type="EMBL" id="JAUEPO010000002">
    <property type="protein sequence ID" value="KAK3332706.1"/>
    <property type="molecule type" value="Genomic_DNA"/>
</dbReference>
<reference evidence="3" key="2">
    <citation type="submission" date="2023-06" db="EMBL/GenBank/DDBJ databases">
        <authorList>
            <consortium name="Lawrence Berkeley National Laboratory"/>
            <person name="Haridas S."/>
            <person name="Hensen N."/>
            <person name="Bonometti L."/>
            <person name="Westerberg I."/>
            <person name="Brannstrom I.O."/>
            <person name="Guillou S."/>
            <person name="Cros-Aarteil S."/>
            <person name="Calhoun S."/>
            <person name="Kuo A."/>
            <person name="Mondo S."/>
            <person name="Pangilinan J."/>
            <person name="Riley R."/>
            <person name="Labutti K."/>
            <person name="Andreopoulos B."/>
            <person name="Lipzen A."/>
            <person name="Chen C."/>
            <person name="Yanf M."/>
            <person name="Daum C."/>
            <person name="Ng V."/>
            <person name="Clum A."/>
            <person name="Steindorff A."/>
            <person name="Ohm R."/>
            <person name="Martin F."/>
            <person name="Silar P."/>
            <person name="Natvig D."/>
            <person name="Lalanne C."/>
            <person name="Gautier V."/>
            <person name="Ament-Velasquez S.L."/>
            <person name="Kruys A."/>
            <person name="Hutchinson M.I."/>
            <person name="Powell A.J."/>
            <person name="Barry K."/>
            <person name="Miller A.N."/>
            <person name="Grigoriev I.V."/>
            <person name="Debuchy R."/>
            <person name="Gladieux P."/>
            <person name="Thoren M.H."/>
            <person name="Johannesson H."/>
        </authorList>
    </citation>
    <scope>NUCLEOTIDE SEQUENCE</scope>
    <source>
        <strain evidence="3">SMH4131-1</strain>
    </source>
</reference>
<reference evidence="3" key="1">
    <citation type="journal article" date="2023" name="Mol. Phylogenet. Evol.">
        <title>Genome-scale phylogeny and comparative genomics of the fungal order Sordariales.</title>
        <authorList>
            <person name="Hensen N."/>
            <person name="Bonometti L."/>
            <person name="Westerberg I."/>
            <person name="Brannstrom I.O."/>
            <person name="Guillou S."/>
            <person name="Cros-Aarteil S."/>
            <person name="Calhoun S."/>
            <person name="Haridas S."/>
            <person name="Kuo A."/>
            <person name="Mondo S."/>
            <person name="Pangilinan J."/>
            <person name="Riley R."/>
            <person name="LaButti K."/>
            <person name="Andreopoulos B."/>
            <person name="Lipzen A."/>
            <person name="Chen C."/>
            <person name="Yan M."/>
            <person name="Daum C."/>
            <person name="Ng V."/>
            <person name="Clum A."/>
            <person name="Steindorff A."/>
            <person name="Ohm R.A."/>
            <person name="Martin F."/>
            <person name="Silar P."/>
            <person name="Natvig D.O."/>
            <person name="Lalanne C."/>
            <person name="Gautier V."/>
            <person name="Ament-Velasquez S.L."/>
            <person name="Kruys A."/>
            <person name="Hutchinson M.I."/>
            <person name="Powell A.J."/>
            <person name="Barry K."/>
            <person name="Miller A.N."/>
            <person name="Grigoriev I.V."/>
            <person name="Debuchy R."/>
            <person name="Gladieux P."/>
            <person name="Hiltunen Thoren M."/>
            <person name="Johannesson H."/>
        </authorList>
    </citation>
    <scope>NUCLEOTIDE SEQUENCE</scope>
    <source>
        <strain evidence="3">SMH4131-1</strain>
    </source>
</reference>
<protein>
    <recommendedName>
        <fullName evidence="2">DUF7136 domain-containing protein</fullName>
    </recommendedName>
</protein>
<feature type="signal peptide" evidence="1">
    <location>
        <begin position="1"/>
        <end position="27"/>
    </location>
</feature>
<evidence type="ECO:0000259" key="2">
    <source>
        <dbReference type="Pfam" id="PF23584"/>
    </source>
</evidence>
<dbReference type="InterPro" id="IPR055560">
    <property type="entry name" value="DUF7136"/>
</dbReference>
<accession>A0AAE0IY66</accession>
<proteinExistence type="predicted"/>
<feature type="domain" description="DUF7136" evidence="2">
    <location>
        <begin position="32"/>
        <end position="258"/>
    </location>
</feature>
<name>A0AAE0IY66_9PEZI</name>
<keyword evidence="1" id="KW-0732">Signal</keyword>
<feature type="chain" id="PRO_5042017063" description="DUF7136 domain-containing protein" evidence="1">
    <location>
        <begin position="28"/>
        <end position="271"/>
    </location>
</feature>
<dbReference type="Pfam" id="PF23584">
    <property type="entry name" value="DUF7136"/>
    <property type="match status" value="1"/>
</dbReference>
<keyword evidence="4" id="KW-1185">Reference proteome</keyword>
<gene>
    <name evidence="3" type="ORF">B0T19DRAFT_457607</name>
</gene>
<evidence type="ECO:0000256" key="1">
    <source>
        <dbReference type="SAM" id="SignalP"/>
    </source>
</evidence>
<organism evidence="3 4">
    <name type="scientific">Cercophora scortea</name>
    <dbReference type="NCBI Taxonomy" id="314031"/>
    <lineage>
        <taxon>Eukaryota</taxon>
        <taxon>Fungi</taxon>
        <taxon>Dikarya</taxon>
        <taxon>Ascomycota</taxon>
        <taxon>Pezizomycotina</taxon>
        <taxon>Sordariomycetes</taxon>
        <taxon>Sordariomycetidae</taxon>
        <taxon>Sordariales</taxon>
        <taxon>Lasiosphaeriaceae</taxon>
        <taxon>Cercophora</taxon>
    </lineage>
</organism>
<dbReference type="AlphaFoldDB" id="A0AAE0IY66"/>
<evidence type="ECO:0000313" key="4">
    <source>
        <dbReference type="Proteomes" id="UP001286456"/>
    </source>
</evidence>
<sequence>MTSKSKLPRPLSPLTLLLLAAPTSTLAAATTYPAIIEFNLVFPRNNASYAPTPIFPFVFAIQNLPAASEALHMTINWYIDQLTPSPSLLASGIIDMDNHLPSTTTIQNQPPYLAAAWAADLPRGQSYSLLWQLQLSNCSTPYPNGQAQLGSTGAYGTTHFTVAAGNGETEQEPRLAMIMNPEAGRCESMQGHVVEIAETLVVPAPRWDVNGGRALCAVLANKPPSGLAGNPCAAVGMLDEAVVGRLAATWTAEACAADPAVLGAGLCSSSA</sequence>
<evidence type="ECO:0000313" key="3">
    <source>
        <dbReference type="EMBL" id="KAK3332706.1"/>
    </source>
</evidence>
<dbReference type="Proteomes" id="UP001286456">
    <property type="component" value="Unassembled WGS sequence"/>
</dbReference>
<comment type="caution">
    <text evidence="3">The sequence shown here is derived from an EMBL/GenBank/DDBJ whole genome shotgun (WGS) entry which is preliminary data.</text>
</comment>